<evidence type="ECO:0000256" key="7">
    <source>
        <dbReference type="HAMAP-Rule" id="MF_00210"/>
    </source>
</evidence>
<dbReference type="GO" id="GO:0005737">
    <property type="term" value="C:cytoplasm"/>
    <property type="evidence" value="ECO:0007669"/>
    <property type="project" value="UniProtKB-SubCell"/>
</dbReference>
<reference evidence="9" key="2">
    <citation type="submission" date="2010-03" db="EMBL/GenBank/DDBJ databases">
        <authorList>
            <person name="Pajon A."/>
        </authorList>
    </citation>
    <scope>NUCLEOTIDE SEQUENCE</scope>
    <source>
        <strain evidence="9">Type strain: 18P13</strain>
    </source>
</reference>
<feature type="binding site" evidence="7">
    <location>
        <position position="165"/>
    </location>
    <ligand>
        <name>phosphoenolpyruvate</name>
        <dbReference type="ChEBI" id="CHEBI:58702"/>
    </ligand>
</feature>
<keyword evidence="5 7" id="KW-0057">Aromatic amino acid biosynthesis</keyword>
<comment type="catalytic activity">
    <reaction evidence="6">
        <text>3-phosphoshikimate + phosphoenolpyruvate = 5-O-(1-carboxyvinyl)-3-phosphoshikimate + phosphate</text>
        <dbReference type="Rhea" id="RHEA:21256"/>
        <dbReference type="ChEBI" id="CHEBI:43474"/>
        <dbReference type="ChEBI" id="CHEBI:57701"/>
        <dbReference type="ChEBI" id="CHEBI:58702"/>
        <dbReference type="ChEBI" id="CHEBI:145989"/>
        <dbReference type="EC" id="2.5.1.19"/>
    </reaction>
    <physiologicalReaction direction="left-to-right" evidence="6">
        <dbReference type="Rhea" id="RHEA:21257"/>
    </physiologicalReaction>
</comment>
<dbReference type="PIRSF" id="PIRSF000505">
    <property type="entry name" value="EPSPS"/>
    <property type="match status" value="1"/>
</dbReference>
<keyword evidence="4 7" id="KW-0808">Transferase</keyword>
<dbReference type="NCBIfam" id="TIGR01356">
    <property type="entry name" value="aroA"/>
    <property type="match status" value="1"/>
</dbReference>
<accession>D4LDE6</accession>
<evidence type="ECO:0000256" key="6">
    <source>
        <dbReference type="ARBA" id="ARBA00044633"/>
    </source>
</evidence>
<feature type="active site" description="Proton acceptor" evidence="7">
    <location>
        <position position="295"/>
    </location>
</feature>
<feature type="binding site" evidence="7">
    <location>
        <position position="118"/>
    </location>
    <ligand>
        <name>phosphoenolpyruvate</name>
        <dbReference type="ChEBI" id="CHEBI:58702"/>
    </ligand>
</feature>
<proteinExistence type="inferred from homology"/>
<feature type="binding site" evidence="7">
    <location>
        <position position="25"/>
    </location>
    <ligand>
        <name>3-phosphoshikimate</name>
        <dbReference type="ChEBI" id="CHEBI:145989"/>
    </ligand>
</feature>
<feature type="binding site" evidence="7">
    <location>
        <position position="191"/>
    </location>
    <ligand>
        <name>3-phosphoshikimate</name>
        <dbReference type="ChEBI" id="CHEBI:145989"/>
    </ligand>
</feature>
<feature type="binding site" evidence="7">
    <location>
        <position position="20"/>
    </location>
    <ligand>
        <name>phosphoenolpyruvate</name>
        <dbReference type="ChEBI" id="CHEBI:58702"/>
    </ligand>
</feature>
<sequence length="416" mass="43736">MNCVIEPGLLEGTVSIPASKSAAHRALICAALAKGTSRLTNLSDSEDIAATIGALQQMGAKITRTGSSVTVTGILEPPTQPITLDCGESGSTLRFLIPVAAALGLTCTIIGKGRLPYRPLDAYLRELPKKGISIQPERQDALLPLHMSGKLQSGVFQLEGDVSSQYLTGLLLALPLLEGDSRLELTSPLESAPYVDMTAALLRQAGVPTEKTPEGYRIPGGGVYHPLSLAIEGDYSQAAFFLTANALGSHVRVDGLGENSCQGDRKIVEILRELCYTKENTIASGLSVYAADIPDLVPVLTVLACLCGKPSRIYGAKRLRLKESDRLAAIAAALNAIGGQVSQTEDGLEIQPIAAFTGGTADSCGDHRIAMSLAVAATRSTAPVTILGAEAVRKSYPDFWSDYQKLGGTVHVISLE</sequence>
<dbReference type="Pfam" id="PF00275">
    <property type="entry name" value="EPSP_synthase"/>
    <property type="match status" value="1"/>
</dbReference>
<dbReference type="EMBL" id="FP929052">
    <property type="protein sequence ID" value="CBL17641.1"/>
    <property type="molecule type" value="Genomic_DNA"/>
</dbReference>
<feature type="binding site" evidence="7">
    <location>
        <position position="326"/>
    </location>
    <ligand>
        <name>phosphoenolpyruvate</name>
        <dbReference type="ChEBI" id="CHEBI:58702"/>
    </ligand>
</feature>
<feature type="binding site" evidence="7">
    <location>
        <position position="21"/>
    </location>
    <ligand>
        <name>3-phosphoshikimate</name>
        <dbReference type="ChEBI" id="CHEBI:145989"/>
    </ligand>
</feature>
<dbReference type="BioCyc" id="RCHA213810:RUM_RS07540-MONOMER"/>
<dbReference type="AlphaFoldDB" id="D4LDE6"/>
<dbReference type="CDD" id="cd01556">
    <property type="entry name" value="EPSP_synthase"/>
    <property type="match status" value="1"/>
</dbReference>
<evidence type="ECO:0000256" key="1">
    <source>
        <dbReference type="ARBA" id="ARBA00004811"/>
    </source>
</evidence>
<keyword evidence="3 7" id="KW-0028">Amino-acid biosynthesis</keyword>
<keyword evidence="10" id="KW-1185">Reference proteome</keyword>
<keyword evidence="7" id="KW-0963">Cytoplasm</keyword>
<dbReference type="KEGG" id="rch:RUM_15480"/>
<evidence type="ECO:0000256" key="4">
    <source>
        <dbReference type="ARBA" id="ARBA00022679"/>
    </source>
</evidence>
<evidence type="ECO:0000256" key="2">
    <source>
        <dbReference type="ARBA" id="ARBA00009948"/>
    </source>
</evidence>
<feature type="binding site" evidence="7">
    <location>
        <position position="295"/>
    </location>
    <ligand>
        <name>3-phosphoshikimate</name>
        <dbReference type="ChEBI" id="CHEBI:145989"/>
    </ligand>
</feature>
<comment type="caution">
    <text evidence="7">Lacks conserved residue(s) required for the propagation of feature annotation.</text>
</comment>
<dbReference type="GO" id="GO:0009073">
    <property type="term" value="P:aromatic amino acid family biosynthetic process"/>
    <property type="evidence" value="ECO:0007669"/>
    <property type="project" value="UniProtKB-KW"/>
</dbReference>
<dbReference type="InterPro" id="IPR006264">
    <property type="entry name" value="EPSP_synthase"/>
</dbReference>
<evidence type="ECO:0000256" key="5">
    <source>
        <dbReference type="ARBA" id="ARBA00023141"/>
    </source>
</evidence>
<feature type="binding site" evidence="7">
    <location>
        <position position="164"/>
    </location>
    <ligand>
        <name>3-phosphoshikimate</name>
        <dbReference type="ChEBI" id="CHEBI:145989"/>
    </ligand>
</feature>
<evidence type="ECO:0000313" key="10">
    <source>
        <dbReference type="Proteomes" id="UP000007054"/>
    </source>
</evidence>
<comment type="similarity">
    <text evidence="2 7">Belongs to the EPSP synthase family.</text>
</comment>
<dbReference type="STRING" id="213810.RUM_15480"/>
<dbReference type="InterPro" id="IPR023193">
    <property type="entry name" value="EPSP_synthase_CS"/>
</dbReference>
<dbReference type="Proteomes" id="UP000007054">
    <property type="component" value="Chromosome"/>
</dbReference>
<dbReference type="InterPro" id="IPR013792">
    <property type="entry name" value="RNA3'P_cycl/enolpyr_Trfase_a/b"/>
</dbReference>
<dbReference type="RefSeq" id="WP_015558547.1">
    <property type="nucleotide sequence ID" value="NC_021039.1"/>
</dbReference>
<dbReference type="HAMAP" id="MF_00210">
    <property type="entry name" value="EPSP_synth"/>
    <property type="match status" value="1"/>
</dbReference>
<protein>
    <recommendedName>
        <fullName evidence="7">3-phosphoshikimate 1-carboxyvinyltransferase</fullName>
        <ecNumber evidence="7">2.5.1.19</ecNumber>
    </recommendedName>
    <alternativeName>
        <fullName evidence="7">5-enolpyruvylshikimate-3-phosphate synthase</fullName>
        <shortName evidence="7">EPSP synthase</shortName>
        <shortName evidence="7">EPSPS</shortName>
    </alternativeName>
</protein>
<feature type="binding site" evidence="7">
    <location>
        <position position="20"/>
    </location>
    <ligand>
        <name>3-phosphoshikimate</name>
        <dbReference type="ChEBI" id="CHEBI:145989"/>
    </ligand>
</feature>
<reference evidence="9" key="1">
    <citation type="submission" date="2010-03" db="EMBL/GenBank/DDBJ databases">
        <title>The genome sequence of Ruminococcus sp. 18P13.</title>
        <authorList>
            <consortium name="metaHIT consortium -- http://www.metahit.eu/"/>
            <person name="Pajon A."/>
            <person name="Turner K."/>
            <person name="Parkhill J."/>
            <person name="Bernalier A."/>
        </authorList>
    </citation>
    <scope>NUCLEOTIDE SEQUENCE [LARGE SCALE GENOMIC DNA]</scope>
    <source>
        <strain evidence="9">Type strain: 18P13</strain>
    </source>
</reference>
<dbReference type="InterPro" id="IPR001986">
    <property type="entry name" value="Enolpyruvate_Tfrase_dom"/>
</dbReference>
<evidence type="ECO:0000256" key="3">
    <source>
        <dbReference type="ARBA" id="ARBA00022605"/>
    </source>
</evidence>
<dbReference type="InterPro" id="IPR036968">
    <property type="entry name" value="Enolpyruvate_Tfrase_sf"/>
</dbReference>
<name>D4LDE6_RUMC1</name>
<feature type="binding site" evidence="7">
    <location>
        <position position="163"/>
    </location>
    <ligand>
        <name>3-phosphoshikimate</name>
        <dbReference type="ChEBI" id="CHEBI:145989"/>
    </ligand>
</feature>
<evidence type="ECO:0000259" key="8">
    <source>
        <dbReference type="Pfam" id="PF00275"/>
    </source>
</evidence>
<organism evidence="9 10">
    <name type="scientific">Ruminococcus champanellensis (strain DSM 18848 / JCM 17042 / KCTC 15320 / 18P13)</name>
    <dbReference type="NCBI Taxonomy" id="213810"/>
    <lineage>
        <taxon>Bacteria</taxon>
        <taxon>Bacillati</taxon>
        <taxon>Bacillota</taxon>
        <taxon>Clostridia</taxon>
        <taxon>Eubacteriales</taxon>
        <taxon>Oscillospiraceae</taxon>
        <taxon>Ruminococcus</taxon>
    </lineage>
</organism>
<feature type="binding site" evidence="7">
    <location>
        <position position="394"/>
    </location>
    <ligand>
        <name>phosphoenolpyruvate</name>
        <dbReference type="ChEBI" id="CHEBI:58702"/>
    </ligand>
</feature>
<feature type="binding site" evidence="7">
    <location>
        <position position="165"/>
    </location>
    <ligand>
        <name>3-phosphoshikimate</name>
        <dbReference type="ChEBI" id="CHEBI:145989"/>
    </ligand>
</feature>
<dbReference type="PANTHER" id="PTHR21090:SF5">
    <property type="entry name" value="PENTAFUNCTIONAL AROM POLYPEPTIDE"/>
    <property type="match status" value="1"/>
</dbReference>
<evidence type="ECO:0000313" key="9">
    <source>
        <dbReference type="EMBL" id="CBL17641.1"/>
    </source>
</evidence>
<feature type="binding site" evidence="7">
    <location>
        <position position="368"/>
    </location>
    <ligand>
        <name>phosphoenolpyruvate</name>
        <dbReference type="ChEBI" id="CHEBI:58702"/>
    </ligand>
</feature>
<dbReference type="HOGENOM" id="CLU_024321_0_0_9"/>
<dbReference type="GO" id="GO:0009423">
    <property type="term" value="P:chorismate biosynthetic process"/>
    <property type="evidence" value="ECO:0007669"/>
    <property type="project" value="UniProtKB-UniRule"/>
</dbReference>
<comment type="function">
    <text evidence="7">Catalyzes the transfer of the enolpyruvyl moiety of phosphoenolpyruvate (PEP) to the 5-hydroxyl of shikimate-3-phosphate (S3P) to produce enolpyruvyl shikimate-3-phosphate and inorganic phosphate.</text>
</comment>
<dbReference type="PROSITE" id="PS00885">
    <property type="entry name" value="EPSP_SYNTHASE_2"/>
    <property type="match status" value="1"/>
</dbReference>
<comment type="subcellular location">
    <subcellularLocation>
        <location evidence="7">Cytoplasm</location>
    </subcellularLocation>
</comment>
<dbReference type="GO" id="GO:0008652">
    <property type="term" value="P:amino acid biosynthetic process"/>
    <property type="evidence" value="ECO:0007669"/>
    <property type="project" value="UniProtKB-KW"/>
</dbReference>
<feature type="domain" description="Enolpyruvate transferase" evidence="8">
    <location>
        <begin position="8"/>
        <end position="401"/>
    </location>
</feature>
<feature type="binding site" evidence="7">
    <location>
        <position position="90"/>
    </location>
    <ligand>
        <name>phosphoenolpyruvate</name>
        <dbReference type="ChEBI" id="CHEBI:58702"/>
    </ligand>
</feature>
<comment type="pathway">
    <text evidence="1 7">Metabolic intermediate biosynthesis; chorismate biosynthesis; chorismate from D-erythrose 4-phosphate and phosphoenolpyruvate: step 6/7.</text>
</comment>
<gene>
    <name evidence="7" type="primary">aroA</name>
    <name evidence="9" type="ordered locus">RUM_15480</name>
</gene>
<comment type="subunit">
    <text evidence="7">Monomer.</text>
</comment>
<dbReference type="PANTHER" id="PTHR21090">
    <property type="entry name" value="AROM/DEHYDROQUINATE SYNTHASE"/>
    <property type="match status" value="1"/>
</dbReference>
<dbReference type="UniPathway" id="UPA00053">
    <property type="reaction ID" value="UER00089"/>
</dbReference>
<dbReference type="EC" id="2.5.1.19" evidence="7"/>
<dbReference type="GeneID" id="83156266"/>
<dbReference type="GO" id="GO:0003866">
    <property type="term" value="F:3-phosphoshikimate 1-carboxyvinyltransferase activity"/>
    <property type="evidence" value="ECO:0007669"/>
    <property type="project" value="UniProtKB-UniRule"/>
</dbReference>
<feature type="binding site" evidence="7">
    <location>
        <position position="322"/>
    </location>
    <ligand>
        <name>3-phosphoshikimate</name>
        <dbReference type="ChEBI" id="CHEBI:145989"/>
    </ligand>
</feature>
<dbReference type="SUPFAM" id="SSF55205">
    <property type="entry name" value="EPT/RTPC-like"/>
    <property type="match status" value="1"/>
</dbReference>
<dbReference type="PATRIC" id="fig|213810.4.peg.1446"/>
<dbReference type="Gene3D" id="3.65.10.10">
    <property type="entry name" value="Enolpyruvate transferase domain"/>
    <property type="match status" value="2"/>
</dbReference>